<dbReference type="InterPro" id="IPR050708">
    <property type="entry name" value="T6SS_VgrG/RHS"/>
</dbReference>
<dbReference type="NCBIfam" id="TIGR03696">
    <property type="entry name" value="Rhs_assc_core"/>
    <property type="match status" value="1"/>
</dbReference>
<dbReference type="RefSeq" id="WP_120790221.1">
    <property type="nucleotide sequence ID" value="NZ_CP032624.1"/>
</dbReference>
<dbReference type="InterPro" id="IPR022385">
    <property type="entry name" value="Rhs_assc_core"/>
</dbReference>
<dbReference type="KEGG" id="gry:D7I44_14940"/>
<sequence length="536" mass="55206">MTAWSPSSASCTAAPSSTTLGGPAPYWESFTYDTATGNRLSATQHATTASGTDTVAAYRYPAAGAPHPHAVAQIAATGATTSTQPYSYSWDAAGDATQLGALTASYDSQGKTATITSGTSTQTRVYDAGGSLLLQIDPTGSTLFLGDTEVRLAAGAASASASRTYSVEGVPFAERDAAAGATTSSLYWLGVDVDGSPDVEVNSATGQVTKRFTDPFGNTRGTGVSWSSDRGFLNDSSSALSGLTQVGARLYDSATGSFTTADPLLDATSFASLNAYAYAGNDPVTDTDPSGECLQSNGALTQATNCGASKGSATAASATMAADHAQAAYEATPAGQKYLAHYADYLNSPAFAEAVKRLYTLPKAKPGQETWGEQLDLMSANTQMQMLQMNSAAEAAPEDGAAEDLGAEFEGLMADVFSGKSSADLADSGAVPPQLLRGQQFEADTLEELGLTKNTAKVPGGSIPDSVDGGQIWEVKDVKYQAKTHQFRNYLATGKQVNIVVNSNTVVSAPLRQAIARSGGEILVRRGPGAFVPYGE</sequence>
<dbReference type="PANTHER" id="PTHR32305">
    <property type="match status" value="1"/>
</dbReference>
<evidence type="ECO:0000313" key="2">
    <source>
        <dbReference type="Proteomes" id="UP000275069"/>
    </source>
</evidence>
<dbReference type="EMBL" id="CP032624">
    <property type="protein sequence ID" value="AYG04692.1"/>
    <property type="molecule type" value="Genomic_DNA"/>
</dbReference>
<keyword evidence="2" id="KW-1185">Reference proteome</keyword>
<reference evidence="1 2" key="1">
    <citation type="submission" date="2018-09" db="EMBL/GenBank/DDBJ databases">
        <title>Genome sequencing of strain 2DFW10M-5.</title>
        <authorList>
            <person name="Heo J."/>
            <person name="Kim S.-J."/>
            <person name="Kwon S.-W."/>
        </authorList>
    </citation>
    <scope>NUCLEOTIDE SEQUENCE [LARGE SCALE GENOMIC DNA]</scope>
    <source>
        <strain evidence="1 2">2DFW10M-5</strain>
    </source>
</reference>
<gene>
    <name evidence="1" type="ORF">D7I44_14940</name>
</gene>
<dbReference type="Gene3D" id="2.180.10.10">
    <property type="entry name" value="RHS repeat-associated core"/>
    <property type="match status" value="1"/>
</dbReference>
<proteinExistence type="predicted"/>
<dbReference type="OrthoDB" id="5150353at2"/>
<name>A0A387BQA1_9MICO</name>
<dbReference type="AlphaFoldDB" id="A0A387BQA1"/>
<dbReference type="PANTHER" id="PTHR32305:SF17">
    <property type="entry name" value="TRNA NUCLEASE WAPA"/>
    <property type="match status" value="1"/>
</dbReference>
<dbReference type="Proteomes" id="UP000275069">
    <property type="component" value="Chromosome"/>
</dbReference>
<accession>A0A387BQA1</accession>
<evidence type="ECO:0000313" key="1">
    <source>
        <dbReference type="EMBL" id="AYG04692.1"/>
    </source>
</evidence>
<organism evidence="1 2">
    <name type="scientific">Gryllotalpicola protaetiae</name>
    <dbReference type="NCBI Taxonomy" id="2419771"/>
    <lineage>
        <taxon>Bacteria</taxon>
        <taxon>Bacillati</taxon>
        <taxon>Actinomycetota</taxon>
        <taxon>Actinomycetes</taxon>
        <taxon>Micrococcales</taxon>
        <taxon>Microbacteriaceae</taxon>
        <taxon>Gryllotalpicola</taxon>
    </lineage>
</organism>
<protein>
    <submittedName>
        <fullName evidence="1">Uncharacterized protein</fullName>
    </submittedName>
</protein>